<comment type="caution">
    <text evidence="5">The sequence shown here is derived from an EMBL/GenBank/DDBJ whole genome shotgun (WGS) entry which is preliminary data.</text>
</comment>
<gene>
    <name evidence="5" type="ORF">AJ80_03696</name>
</gene>
<dbReference type="Pfam" id="PF00120">
    <property type="entry name" value="Gln-synt_C"/>
    <property type="match status" value="1"/>
</dbReference>
<name>A0A2B7YEU0_POLH7</name>
<dbReference type="AlphaFoldDB" id="A0A2B7YEU0"/>
<comment type="similarity">
    <text evidence="2 3">Belongs to the glutamine synthetase family.</text>
</comment>
<dbReference type="InterPro" id="IPR014746">
    <property type="entry name" value="Gln_synth/guanido_kin_cat_dom"/>
</dbReference>
<evidence type="ECO:0000259" key="4">
    <source>
        <dbReference type="PROSITE" id="PS51987"/>
    </source>
</evidence>
<protein>
    <recommendedName>
        <fullName evidence="4">GS catalytic domain-containing protein</fullName>
    </recommendedName>
</protein>
<dbReference type="EMBL" id="PDNA01000043">
    <property type="protein sequence ID" value="PGH20046.1"/>
    <property type="molecule type" value="Genomic_DNA"/>
</dbReference>
<dbReference type="Proteomes" id="UP000224634">
    <property type="component" value="Unassembled WGS sequence"/>
</dbReference>
<dbReference type="PANTHER" id="PTHR43785:SF2">
    <property type="entry name" value="TYPE-1 GLUTAMINE SYNTHETASE 1"/>
    <property type="match status" value="1"/>
</dbReference>
<evidence type="ECO:0000256" key="3">
    <source>
        <dbReference type="RuleBase" id="RU000384"/>
    </source>
</evidence>
<dbReference type="STRING" id="1447883.A0A2B7YEU0"/>
<dbReference type="InterPro" id="IPR008146">
    <property type="entry name" value="Gln_synth_cat_dom"/>
</dbReference>
<evidence type="ECO:0000256" key="1">
    <source>
        <dbReference type="ARBA" id="ARBA00022598"/>
    </source>
</evidence>
<sequence>MASHKIEYASTPLPTRETATGLSTILKNFLTHHSEVKFLRYQYIDYGAVVRARISPIAHVLRVAAENSTPKMGGNVSDVFALDGTILWDLGTTTTDALVPDWASLRECYYQPGHAVVMCCVAEGSQGPEKLFAACPRMRLWQLVNAAKQHHGVTFLVGVEVEFYIMTKSEGDGGVVPVSTPPAPFTTASTRNAYFPLVEKISDILEKAGIQVCCIHPESGCGMFELSVEPLPPYEAMDALVYIQETIKTVCSAHGFHATMHPRPLEKGSPAGYHAHISMSPPDKADSFLAGVLHHFRGLCGITMPTYDSYERFSYTCDYVSWGTENRLCAVRKIRDAYWEMRLLDGTAHPYLSLLAILAVGMWGISKKMPLEMGDLREFTAKPSEELRKQLHIDTLVPTSLREAIDALDENDVLKELLGPGMMDRYIVFKRIEETSFASKSFEERREIVMRYF</sequence>
<keyword evidence="1" id="KW-0436">Ligase</keyword>
<dbReference type="PROSITE" id="PS51987">
    <property type="entry name" value="GS_CATALYTIC"/>
    <property type="match status" value="1"/>
</dbReference>
<dbReference type="Gene3D" id="3.30.590.10">
    <property type="entry name" value="Glutamine synthetase/guanido kinase, catalytic domain"/>
    <property type="match status" value="1"/>
</dbReference>
<reference evidence="5 6" key="1">
    <citation type="submission" date="2017-10" db="EMBL/GenBank/DDBJ databases">
        <title>Comparative genomics in systemic dimorphic fungi from Ajellomycetaceae.</title>
        <authorList>
            <person name="Munoz J.F."/>
            <person name="Mcewen J.G."/>
            <person name="Clay O.K."/>
            <person name="Cuomo C.A."/>
        </authorList>
    </citation>
    <scope>NUCLEOTIDE SEQUENCE [LARGE SCALE GENOMIC DNA]</scope>
    <source>
        <strain evidence="5 6">UAMH7299</strain>
    </source>
</reference>
<evidence type="ECO:0000313" key="6">
    <source>
        <dbReference type="Proteomes" id="UP000224634"/>
    </source>
</evidence>
<dbReference type="PANTHER" id="PTHR43785">
    <property type="entry name" value="GAMMA-GLUTAMYLPUTRESCINE SYNTHETASE"/>
    <property type="match status" value="1"/>
</dbReference>
<evidence type="ECO:0000256" key="2">
    <source>
        <dbReference type="PROSITE-ProRule" id="PRU01331"/>
    </source>
</evidence>
<organism evidence="5 6">
    <name type="scientific">Polytolypa hystricis (strain UAMH7299)</name>
    <dbReference type="NCBI Taxonomy" id="1447883"/>
    <lineage>
        <taxon>Eukaryota</taxon>
        <taxon>Fungi</taxon>
        <taxon>Dikarya</taxon>
        <taxon>Ascomycota</taxon>
        <taxon>Pezizomycotina</taxon>
        <taxon>Eurotiomycetes</taxon>
        <taxon>Eurotiomycetidae</taxon>
        <taxon>Onygenales</taxon>
        <taxon>Onygenales incertae sedis</taxon>
        <taxon>Polytolypa</taxon>
    </lineage>
</organism>
<dbReference type="SUPFAM" id="SSF55931">
    <property type="entry name" value="Glutamine synthetase/guanido kinase"/>
    <property type="match status" value="1"/>
</dbReference>
<dbReference type="SMART" id="SM01230">
    <property type="entry name" value="Gln-synt_C"/>
    <property type="match status" value="1"/>
</dbReference>
<proteinExistence type="inferred from homology"/>
<feature type="domain" description="GS catalytic" evidence="4">
    <location>
        <begin position="136"/>
        <end position="453"/>
    </location>
</feature>
<evidence type="ECO:0000313" key="5">
    <source>
        <dbReference type="EMBL" id="PGH20046.1"/>
    </source>
</evidence>
<keyword evidence="6" id="KW-1185">Reference proteome</keyword>
<dbReference type="GO" id="GO:0004356">
    <property type="term" value="F:glutamine synthetase activity"/>
    <property type="evidence" value="ECO:0007669"/>
    <property type="project" value="InterPro"/>
</dbReference>
<dbReference type="OrthoDB" id="3364440at2759"/>
<accession>A0A2B7YEU0</accession>